<protein>
    <submittedName>
        <fullName evidence="1">Uncharacterized protein</fullName>
    </submittedName>
</protein>
<keyword evidence="2" id="KW-1185">Reference proteome</keyword>
<dbReference type="AlphaFoldDB" id="A0A433TEN7"/>
<name>A0A433TEN7_ELYCH</name>
<accession>A0A433TEN7</accession>
<evidence type="ECO:0000313" key="2">
    <source>
        <dbReference type="Proteomes" id="UP000271974"/>
    </source>
</evidence>
<proteinExistence type="predicted"/>
<dbReference type="EMBL" id="RQTK01000414">
    <property type="protein sequence ID" value="RUS80028.1"/>
    <property type="molecule type" value="Genomic_DNA"/>
</dbReference>
<organism evidence="1 2">
    <name type="scientific">Elysia chlorotica</name>
    <name type="common">Eastern emerald elysia</name>
    <name type="synonym">Sea slug</name>
    <dbReference type="NCBI Taxonomy" id="188477"/>
    <lineage>
        <taxon>Eukaryota</taxon>
        <taxon>Metazoa</taxon>
        <taxon>Spiralia</taxon>
        <taxon>Lophotrochozoa</taxon>
        <taxon>Mollusca</taxon>
        <taxon>Gastropoda</taxon>
        <taxon>Heterobranchia</taxon>
        <taxon>Euthyneura</taxon>
        <taxon>Panpulmonata</taxon>
        <taxon>Sacoglossa</taxon>
        <taxon>Placobranchoidea</taxon>
        <taxon>Plakobranchidae</taxon>
        <taxon>Elysia</taxon>
    </lineage>
</organism>
<comment type="caution">
    <text evidence="1">The sequence shown here is derived from an EMBL/GenBank/DDBJ whole genome shotgun (WGS) entry which is preliminary data.</text>
</comment>
<dbReference type="Proteomes" id="UP000271974">
    <property type="component" value="Unassembled WGS sequence"/>
</dbReference>
<dbReference type="OrthoDB" id="6148087at2759"/>
<gene>
    <name evidence="1" type="ORF">EGW08_012198</name>
</gene>
<dbReference type="PANTHER" id="PTHR34239:SF2">
    <property type="entry name" value="TRANSPOSABLE ELEMENT P TRANSPOSASE_THAP9 CONSERVED DOMAIN-CONTAINING PROTEIN"/>
    <property type="match status" value="1"/>
</dbReference>
<dbReference type="PANTHER" id="PTHR34239">
    <property type="entry name" value="APPLE DOMAIN-CONTAINING PROTEIN"/>
    <property type="match status" value="1"/>
</dbReference>
<reference evidence="1 2" key="1">
    <citation type="submission" date="2019-01" db="EMBL/GenBank/DDBJ databases">
        <title>A draft genome assembly of the solar-powered sea slug Elysia chlorotica.</title>
        <authorList>
            <person name="Cai H."/>
            <person name="Li Q."/>
            <person name="Fang X."/>
            <person name="Li J."/>
            <person name="Curtis N.E."/>
            <person name="Altenburger A."/>
            <person name="Shibata T."/>
            <person name="Feng M."/>
            <person name="Maeda T."/>
            <person name="Schwartz J.A."/>
            <person name="Shigenobu S."/>
            <person name="Lundholm N."/>
            <person name="Nishiyama T."/>
            <person name="Yang H."/>
            <person name="Hasebe M."/>
            <person name="Li S."/>
            <person name="Pierce S.K."/>
            <person name="Wang J."/>
        </authorList>
    </citation>
    <scope>NUCLEOTIDE SEQUENCE [LARGE SCALE GENOMIC DNA]</scope>
    <source>
        <strain evidence="1">EC2010</strain>
        <tissue evidence="1">Whole organism of an adult</tissue>
    </source>
</reference>
<sequence>MGLVSIINELKSSYDAYNESLEDDLDVLIMEHSNQLVELSALQSHLLALAKPKKYGHSSQLSKLTQTVNPGPICHPSAVSNNKACGSKRHPSGLTKDPLSQFCFNSHQSEVAQSSHSHHLASTSAYHSSATTSHALYHNPNLGDFLCHPSGVEMTDFSYFSNVTGTNAPAEVTLNSHIGKVIEKILTDGLNIEILEKLPSKYPAPSNCTGINVKECNAEVLKSDCCRARFRDLSLQGVQRLLTIAHAFEFEEITARSDNDILREKISDGVAFLTNASHSLDVPRRQFLKGEIKKEDNSLCQGTYPVTGSLFRPNLSEKIKALNETLRGLGDRREGVRTSFYSATPTFGDKRKGFWKKK</sequence>
<evidence type="ECO:0000313" key="1">
    <source>
        <dbReference type="EMBL" id="RUS80028.1"/>
    </source>
</evidence>